<feature type="domain" description="EamA" evidence="2">
    <location>
        <begin position="171"/>
        <end position="307"/>
    </location>
</feature>
<dbReference type="EMBL" id="CAXAMM010002348">
    <property type="protein sequence ID" value="CAK8995860.1"/>
    <property type="molecule type" value="Genomic_DNA"/>
</dbReference>
<name>A0ABP0HZY4_9DINO</name>
<feature type="transmembrane region" description="Helical" evidence="1">
    <location>
        <begin position="288"/>
        <end position="306"/>
    </location>
</feature>
<keyword evidence="5" id="KW-1185">Reference proteome</keyword>
<organism evidence="4 5">
    <name type="scientific">Durusdinium trenchii</name>
    <dbReference type="NCBI Taxonomy" id="1381693"/>
    <lineage>
        <taxon>Eukaryota</taxon>
        <taxon>Sar</taxon>
        <taxon>Alveolata</taxon>
        <taxon>Dinophyceae</taxon>
        <taxon>Suessiales</taxon>
        <taxon>Symbiodiniaceae</taxon>
        <taxon>Durusdinium</taxon>
    </lineage>
</organism>
<evidence type="ECO:0000256" key="1">
    <source>
        <dbReference type="SAM" id="Phobius"/>
    </source>
</evidence>
<keyword evidence="1" id="KW-0472">Membrane</keyword>
<dbReference type="InterPro" id="IPR000007">
    <property type="entry name" value="Tubby_C"/>
</dbReference>
<evidence type="ECO:0000259" key="2">
    <source>
        <dbReference type="Pfam" id="PF00892"/>
    </source>
</evidence>
<feature type="transmembrane region" description="Helical" evidence="1">
    <location>
        <begin position="134"/>
        <end position="157"/>
    </location>
</feature>
<reference evidence="4 5" key="1">
    <citation type="submission" date="2024-02" db="EMBL/GenBank/DDBJ databases">
        <authorList>
            <person name="Chen Y."/>
            <person name="Shah S."/>
            <person name="Dougan E. K."/>
            <person name="Thang M."/>
            <person name="Chan C."/>
        </authorList>
    </citation>
    <scope>NUCLEOTIDE SEQUENCE [LARGE SCALE GENOMIC DNA]</scope>
</reference>
<dbReference type="PANTHER" id="PTHR22911:SF79">
    <property type="entry name" value="MOBA-LIKE NTP TRANSFERASE DOMAIN-CONTAINING PROTEIN"/>
    <property type="match status" value="1"/>
</dbReference>
<comment type="caution">
    <text evidence="4">The sequence shown here is derived from an EMBL/GenBank/DDBJ whole genome shotgun (WGS) entry which is preliminary data.</text>
</comment>
<dbReference type="Proteomes" id="UP001642464">
    <property type="component" value="Unassembled WGS sequence"/>
</dbReference>
<dbReference type="InterPro" id="IPR000620">
    <property type="entry name" value="EamA_dom"/>
</dbReference>
<dbReference type="SUPFAM" id="SSF54518">
    <property type="entry name" value="Tubby C-terminal domain-like"/>
    <property type="match status" value="1"/>
</dbReference>
<feature type="transmembrane region" description="Helical" evidence="1">
    <location>
        <begin position="236"/>
        <end position="254"/>
    </location>
</feature>
<feature type="transmembrane region" description="Helical" evidence="1">
    <location>
        <begin position="77"/>
        <end position="94"/>
    </location>
</feature>
<gene>
    <name evidence="4" type="ORF">SCF082_LOCUS4543</name>
</gene>
<keyword evidence="1" id="KW-0812">Transmembrane</keyword>
<accession>A0ABP0HZY4</accession>
<dbReference type="PRINTS" id="PR01573">
    <property type="entry name" value="SUPERTUBBY"/>
</dbReference>
<sequence length="742" mass="82264">MVSLLWNDEVEGTLLVVAAACVFAVVAVIVKTDPLPVLLATELRFVVSWIISIAFMLLFQKKLNLRWLGPPGSQRWLILKGVLQVSFITCWWTALQRAPVGNCVAIIYSSPILTSVFSRLLLKEPLGSQFPLQVLLSVIGVMLILGLPFHGLLSVAFWRHSWSSSGEEYHFVFLALLFSALLPLVTKQTQECSWIEVVHVTALLASFLLNPALLLGDVLLGGGHAIPGDGLGVREAALIILAAGGSFLGVALETRGYQLAQVGRASMFRYVEVPFAYFLQTCFTHEQVKFRALLGSMSVIASVALVLDWNSLPMAVTGHHWSFLWVRAWFLRGAGKKRETDTPPACDRIINEEVIPLDFTVNGAIPGGGIDMDEAVPEHMDAVLTHSVICERVDQVNGWFGPLGNLFLASMTPKPIDTHHFGTRLFRAEKQKRSGAIGYLATRLKRTRREVSVATGETISPKATLEQFDFDLEKGCCWNSQAGATKLRQPPPPSSFLQRYTIVSSSVNSDEFHLMNEGLELLMIARRKPDKQSIDFWLPEDGEQQAPPVPAFCMRYQKEGDEWVLVQSRCEGCAHRPFHLTCDFLGRGQQVARIQHTRRRVEKCNVHFVDLYVPPLLNEQSTLWCPACTNKDLGSKTPLSVGGSSSPTTKSPSFHLLPPEGAAALHLQSKLPTWSSELESLIQNFEDRVGLHPSPRNFMVQAEGKVVMQHAQIAENTWCLDFKHPLSVIQAFAGAMSSLDWD</sequence>
<evidence type="ECO:0000313" key="4">
    <source>
        <dbReference type="EMBL" id="CAK8995860.1"/>
    </source>
</evidence>
<dbReference type="InterPro" id="IPR037185">
    <property type="entry name" value="EmrE-like"/>
</dbReference>
<dbReference type="InterPro" id="IPR025659">
    <property type="entry name" value="Tubby-like_C"/>
</dbReference>
<protein>
    <submittedName>
        <fullName evidence="4">Tubby protein</fullName>
    </submittedName>
</protein>
<feature type="domain" description="EamA" evidence="2">
    <location>
        <begin position="12"/>
        <end position="145"/>
    </location>
</feature>
<proteinExistence type="predicted"/>
<evidence type="ECO:0000313" key="5">
    <source>
        <dbReference type="Proteomes" id="UP001642464"/>
    </source>
</evidence>
<dbReference type="Pfam" id="PF00892">
    <property type="entry name" value="EamA"/>
    <property type="match status" value="2"/>
</dbReference>
<feature type="transmembrane region" description="Helical" evidence="1">
    <location>
        <begin position="12"/>
        <end position="30"/>
    </location>
</feature>
<dbReference type="PANTHER" id="PTHR22911">
    <property type="entry name" value="ACYL-MALONYL CONDENSING ENZYME-RELATED"/>
    <property type="match status" value="1"/>
</dbReference>
<dbReference type="SUPFAM" id="SSF103481">
    <property type="entry name" value="Multidrug resistance efflux transporter EmrE"/>
    <property type="match status" value="2"/>
</dbReference>
<dbReference type="Gene3D" id="3.20.90.10">
    <property type="entry name" value="Tubby Protein, Chain A"/>
    <property type="match status" value="1"/>
</dbReference>
<dbReference type="Pfam" id="PF01167">
    <property type="entry name" value="Tub"/>
    <property type="match status" value="1"/>
</dbReference>
<feature type="transmembrane region" description="Helical" evidence="1">
    <location>
        <begin position="169"/>
        <end position="185"/>
    </location>
</feature>
<feature type="transmembrane region" description="Helical" evidence="1">
    <location>
        <begin position="197"/>
        <end position="216"/>
    </location>
</feature>
<feature type="transmembrane region" description="Helical" evidence="1">
    <location>
        <begin position="36"/>
        <end position="57"/>
    </location>
</feature>
<keyword evidence="1" id="KW-1133">Transmembrane helix</keyword>
<feature type="transmembrane region" description="Helical" evidence="1">
    <location>
        <begin position="106"/>
        <end position="122"/>
    </location>
</feature>
<feature type="domain" description="Tubby C-terminal" evidence="3">
    <location>
        <begin position="664"/>
        <end position="740"/>
    </location>
</feature>
<evidence type="ECO:0000259" key="3">
    <source>
        <dbReference type="Pfam" id="PF01167"/>
    </source>
</evidence>